<accession>A0A3M7RLI8</accession>
<dbReference type="AlphaFoldDB" id="A0A3M7RLI8"/>
<proteinExistence type="predicted"/>
<evidence type="ECO:0000256" key="3">
    <source>
        <dbReference type="ARBA" id="ARBA00022989"/>
    </source>
</evidence>
<evidence type="ECO:0000256" key="5">
    <source>
        <dbReference type="SAM" id="Phobius"/>
    </source>
</evidence>
<name>A0A3M7RLI8_BRAPC</name>
<evidence type="ECO:0000313" key="7">
    <source>
        <dbReference type="Proteomes" id="UP000276133"/>
    </source>
</evidence>
<dbReference type="GO" id="GO:0016020">
    <property type="term" value="C:membrane"/>
    <property type="evidence" value="ECO:0007669"/>
    <property type="project" value="UniProtKB-SubCell"/>
</dbReference>
<dbReference type="EMBL" id="REGN01003115">
    <property type="protein sequence ID" value="RNA24443.1"/>
    <property type="molecule type" value="Genomic_DNA"/>
</dbReference>
<protein>
    <submittedName>
        <fullName evidence="6">Tetraspanin-13 isoform X2</fullName>
    </submittedName>
</protein>
<dbReference type="PRINTS" id="PR00259">
    <property type="entry name" value="TMFOUR"/>
</dbReference>
<dbReference type="Pfam" id="PF00335">
    <property type="entry name" value="Tetraspanin"/>
    <property type="match status" value="1"/>
</dbReference>
<gene>
    <name evidence="6" type="ORF">BpHYR1_027823</name>
</gene>
<dbReference type="OrthoDB" id="5845060at2759"/>
<dbReference type="PANTHER" id="PTHR19282">
    <property type="entry name" value="TETRASPANIN"/>
    <property type="match status" value="1"/>
</dbReference>
<keyword evidence="4 5" id="KW-0472">Membrane</keyword>
<sequence length="204" mass="23149">MVFLGFYCVKRILLALNALLILFSLVLISTGIYAKTNSIESNGILSGIIFCGFFLLFISSVGLIGTSKHHQVLLFFYMLLLSICFLVQFIIACVCLGFISVNSKYDLLSHSWNNMNNLQKVEIQQKYACCQFDEESFEKNKNSSECPDKANGPCYEYLRESVKNGLRTTGVVALIFSFTNLLGVWLAIRYRNQRDPKCNPNEFL</sequence>
<feature type="transmembrane region" description="Helical" evidence="5">
    <location>
        <begin position="168"/>
        <end position="188"/>
    </location>
</feature>
<evidence type="ECO:0000256" key="1">
    <source>
        <dbReference type="ARBA" id="ARBA00004141"/>
    </source>
</evidence>
<evidence type="ECO:0000256" key="4">
    <source>
        <dbReference type="ARBA" id="ARBA00023136"/>
    </source>
</evidence>
<evidence type="ECO:0000256" key="2">
    <source>
        <dbReference type="ARBA" id="ARBA00022692"/>
    </source>
</evidence>
<dbReference type="Proteomes" id="UP000276133">
    <property type="component" value="Unassembled WGS sequence"/>
</dbReference>
<comment type="subcellular location">
    <subcellularLocation>
        <location evidence="1">Membrane</location>
        <topology evidence="1">Multi-pass membrane protein</topology>
    </subcellularLocation>
</comment>
<dbReference type="InterPro" id="IPR018499">
    <property type="entry name" value="Tetraspanin/Peripherin"/>
</dbReference>
<evidence type="ECO:0000313" key="6">
    <source>
        <dbReference type="EMBL" id="RNA24443.1"/>
    </source>
</evidence>
<keyword evidence="2 5" id="KW-0812">Transmembrane</keyword>
<dbReference type="PANTHER" id="PTHR19282:SF452">
    <property type="entry name" value="LD03691P"/>
    <property type="match status" value="1"/>
</dbReference>
<organism evidence="6 7">
    <name type="scientific">Brachionus plicatilis</name>
    <name type="common">Marine rotifer</name>
    <name type="synonym">Brachionus muelleri</name>
    <dbReference type="NCBI Taxonomy" id="10195"/>
    <lineage>
        <taxon>Eukaryota</taxon>
        <taxon>Metazoa</taxon>
        <taxon>Spiralia</taxon>
        <taxon>Gnathifera</taxon>
        <taxon>Rotifera</taxon>
        <taxon>Eurotatoria</taxon>
        <taxon>Monogononta</taxon>
        <taxon>Pseudotrocha</taxon>
        <taxon>Ploima</taxon>
        <taxon>Brachionidae</taxon>
        <taxon>Brachionus</taxon>
    </lineage>
</organism>
<keyword evidence="7" id="KW-1185">Reference proteome</keyword>
<keyword evidence="3 5" id="KW-1133">Transmembrane helix</keyword>
<feature type="transmembrane region" description="Helical" evidence="5">
    <location>
        <begin position="12"/>
        <end position="32"/>
    </location>
</feature>
<dbReference type="STRING" id="10195.A0A3M7RLI8"/>
<comment type="caution">
    <text evidence="6">The sequence shown here is derived from an EMBL/GenBank/DDBJ whole genome shotgun (WGS) entry which is preliminary data.</text>
</comment>
<feature type="transmembrane region" description="Helical" evidence="5">
    <location>
        <begin position="44"/>
        <end position="65"/>
    </location>
</feature>
<reference evidence="6 7" key="1">
    <citation type="journal article" date="2018" name="Sci. Rep.">
        <title>Genomic signatures of local adaptation to the degree of environmental predictability in rotifers.</title>
        <authorList>
            <person name="Franch-Gras L."/>
            <person name="Hahn C."/>
            <person name="Garcia-Roger E.M."/>
            <person name="Carmona M.J."/>
            <person name="Serra M."/>
            <person name="Gomez A."/>
        </authorList>
    </citation>
    <scope>NUCLEOTIDE SEQUENCE [LARGE SCALE GENOMIC DNA]</scope>
    <source>
        <strain evidence="6">HYR1</strain>
    </source>
</reference>
<feature type="transmembrane region" description="Helical" evidence="5">
    <location>
        <begin position="72"/>
        <end position="99"/>
    </location>
</feature>